<feature type="domain" description="WW" evidence="4">
    <location>
        <begin position="204"/>
        <end position="242"/>
    </location>
</feature>
<keyword evidence="6" id="KW-1185">Reference proteome</keyword>
<comment type="caution">
    <text evidence="5">The sequence shown here is derived from an EMBL/GenBank/DDBJ whole genome shotgun (WGS) entry which is preliminary data.</text>
</comment>
<dbReference type="CDD" id="cd00173">
    <property type="entry name" value="SH2"/>
    <property type="match status" value="1"/>
</dbReference>
<evidence type="ECO:0000256" key="1">
    <source>
        <dbReference type="PROSITE-ProRule" id="PRU00191"/>
    </source>
</evidence>
<sequence>MRQLAPKWNRNYPAVERMASNAHVMMTLEAEQLAFYHGSMREKEVERLFRPFMSKRGAYILRKSNSEENALTISVVDNRTHIYHFRVSHLPDGRYVVGGSQYFDTIQKIMDHFKKKSVPGHEDSRLTLKHPIQRKTPNTLDPLLTRPPMPAPRHEPIYNSDKHYYSAPEEKDHLEVVLEMCKEADEYFQKRCKKCSCGLYMWESELVQGWMMHRDTEGPDAQGQIFFLDTKTNNSAWNLPPEVERELKRQSPEKWENMKRLQNEASSRLR</sequence>
<evidence type="ECO:0000313" key="5">
    <source>
        <dbReference type="EMBL" id="KAJ8046767.1"/>
    </source>
</evidence>
<evidence type="ECO:0000313" key="6">
    <source>
        <dbReference type="Proteomes" id="UP001152320"/>
    </source>
</evidence>
<dbReference type="InterPro" id="IPR036860">
    <property type="entry name" value="SH2_dom_sf"/>
</dbReference>
<organism evidence="5 6">
    <name type="scientific">Holothuria leucospilota</name>
    <name type="common">Black long sea cucumber</name>
    <name type="synonym">Mertensiothuria leucospilota</name>
    <dbReference type="NCBI Taxonomy" id="206669"/>
    <lineage>
        <taxon>Eukaryota</taxon>
        <taxon>Metazoa</taxon>
        <taxon>Echinodermata</taxon>
        <taxon>Eleutherozoa</taxon>
        <taxon>Echinozoa</taxon>
        <taxon>Holothuroidea</taxon>
        <taxon>Aspidochirotacea</taxon>
        <taxon>Aspidochirotida</taxon>
        <taxon>Holothuriidae</taxon>
        <taxon>Holothuria</taxon>
    </lineage>
</organism>
<dbReference type="OrthoDB" id="10053436at2759"/>
<dbReference type="InterPro" id="IPR000980">
    <property type="entry name" value="SH2"/>
</dbReference>
<dbReference type="SMART" id="SM00252">
    <property type="entry name" value="SH2"/>
    <property type="match status" value="1"/>
</dbReference>
<keyword evidence="1" id="KW-0727">SH2 domain</keyword>
<dbReference type="PROSITE" id="PS50001">
    <property type="entry name" value="SH2"/>
    <property type="match status" value="1"/>
</dbReference>
<dbReference type="InterPro" id="IPR001202">
    <property type="entry name" value="WW_dom"/>
</dbReference>
<proteinExistence type="predicted"/>
<dbReference type="PROSITE" id="PS50020">
    <property type="entry name" value="WW_DOMAIN_2"/>
    <property type="match status" value="1"/>
</dbReference>
<keyword evidence="5" id="KW-0418">Kinase</keyword>
<evidence type="ECO:0000256" key="2">
    <source>
        <dbReference type="SAM" id="MobiDB-lite"/>
    </source>
</evidence>
<feature type="region of interest" description="Disordered" evidence="2">
    <location>
        <begin position="242"/>
        <end position="270"/>
    </location>
</feature>
<dbReference type="Proteomes" id="UP001152320">
    <property type="component" value="Chromosome 2"/>
</dbReference>
<reference evidence="5" key="1">
    <citation type="submission" date="2021-10" db="EMBL/GenBank/DDBJ databases">
        <title>Tropical sea cucumber genome reveals ecological adaptation and Cuvierian tubules defense mechanism.</title>
        <authorList>
            <person name="Chen T."/>
        </authorList>
    </citation>
    <scope>NUCLEOTIDE SEQUENCE</scope>
    <source>
        <strain evidence="5">Nanhai2018</strain>
        <tissue evidence="5">Muscle</tissue>
    </source>
</reference>
<dbReference type="GO" id="GO:0016301">
    <property type="term" value="F:kinase activity"/>
    <property type="evidence" value="ECO:0007669"/>
    <property type="project" value="UniProtKB-KW"/>
</dbReference>
<keyword evidence="5" id="KW-0808">Transferase</keyword>
<gene>
    <name evidence="5" type="ORF">HOLleu_05552</name>
</gene>
<evidence type="ECO:0000259" key="4">
    <source>
        <dbReference type="PROSITE" id="PS50020"/>
    </source>
</evidence>
<dbReference type="AlphaFoldDB" id="A0A9Q1HEL9"/>
<dbReference type="EMBL" id="JAIZAY010000002">
    <property type="protein sequence ID" value="KAJ8046767.1"/>
    <property type="molecule type" value="Genomic_DNA"/>
</dbReference>
<dbReference type="PRINTS" id="PR00401">
    <property type="entry name" value="SH2DOMAIN"/>
</dbReference>
<dbReference type="Pfam" id="PF00017">
    <property type="entry name" value="SH2"/>
    <property type="match status" value="1"/>
</dbReference>
<feature type="compositionally biased region" description="Basic and acidic residues" evidence="2">
    <location>
        <begin position="242"/>
        <end position="262"/>
    </location>
</feature>
<feature type="domain" description="SH2" evidence="3">
    <location>
        <begin position="35"/>
        <end position="132"/>
    </location>
</feature>
<name>A0A9Q1HEL9_HOLLE</name>
<dbReference type="Gene3D" id="3.30.505.10">
    <property type="entry name" value="SH2 domain"/>
    <property type="match status" value="1"/>
</dbReference>
<evidence type="ECO:0000259" key="3">
    <source>
        <dbReference type="PROSITE" id="PS50001"/>
    </source>
</evidence>
<protein>
    <submittedName>
        <fullName evidence="5">Tyrosine-protein kinase Fyn</fullName>
    </submittedName>
</protein>
<accession>A0A9Q1HEL9</accession>
<dbReference type="SUPFAM" id="SSF55550">
    <property type="entry name" value="SH2 domain"/>
    <property type="match status" value="1"/>
</dbReference>